<proteinExistence type="predicted"/>
<name>A0ABN8QDH3_9CNID</name>
<accession>A0ABN8QDH3</accession>
<gene>
    <name evidence="2" type="ORF">PEVE_00004065</name>
</gene>
<evidence type="ECO:0000313" key="3">
    <source>
        <dbReference type="Proteomes" id="UP001159427"/>
    </source>
</evidence>
<comment type="caution">
    <text evidence="2">The sequence shown here is derived from an EMBL/GenBank/DDBJ whole genome shotgun (WGS) entry which is preliminary data.</text>
</comment>
<sequence length="128" mass="14247">MILQSKGKCTYGRESENTTVSMKKTSSSLKFPPDSQKIGFPVCKKENFAGLQAHRKRGKSARASPTPHHTLNEERSARFTAQPLSALVTLESEESDEDDVLTEEELKKTEGYNLTMKGLDAMLEKPQS</sequence>
<dbReference type="Proteomes" id="UP001159427">
    <property type="component" value="Unassembled WGS sequence"/>
</dbReference>
<dbReference type="EMBL" id="CALNXI010001248">
    <property type="protein sequence ID" value="CAH3161849.1"/>
    <property type="molecule type" value="Genomic_DNA"/>
</dbReference>
<keyword evidence="3" id="KW-1185">Reference proteome</keyword>
<protein>
    <submittedName>
        <fullName evidence="2">Uncharacterized protein</fullName>
    </submittedName>
</protein>
<organism evidence="2 3">
    <name type="scientific">Porites evermanni</name>
    <dbReference type="NCBI Taxonomy" id="104178"/>
    <lineage>
        <taxon>Eukaryota</taxon>
        <taxon>Metazoa</taxon>
        <taxon>Cnidaria</taxon>
        <taxon>Anthozoa</taxon>
        <taxon>Hexacorallia</taxon>
        <taxon>Scleractinia</taxon>
        <taxon>Fungiina</taxon>
        <taxon>Poritidae</taxon>
        <taxon>Porites</taxon>
    </lineage>
</organism>
<reference evidence="2 3" key="1">
    <citation type="submission" date="2022-05" db="EMBL/GenBank/DDBJ databases">
        <authorList>
            <consortium name="Genoscope - CEA"/>
            <person name="William W."/>
        </authorList>
    </citation>
    <scope>NUCLEOTIDE SEQUENCE [LARGE SCALE GENOMIC DNA]</scope>
</reference>
<feature type="region of interest" description="Disordered" evidence="1">
    <location>
        <begin position="1"/>
        <end position="36"/>
    </location>
</feature>
<feature type="region of interest" description="Disordered" evidence="1">
    <location>
        <begin position="53"/>
        <end position="82"/>
    </location>
</feature>
<evidence type="ECO:0000256" key="1">
    <source>
        <dbReference type="SAM" id="MobiDB-lite"/>
    </source>
</evidence>
<feature type="compositionally biased region" description="Polar residues" evidence="1">
    <location>
        <begin position="17"/>
        <end position="29"/>
    </location>
</feature>
<evidence type="ECO:0000313" key="2">
    <source>
        <dbReference type="EMBL" id="CAH3161849.1"/>
    </source>
</evidence>